<keyword evidence="8 10" id="KW-0720">Serine protease</keyword>
<keyword evidence="7 10" id="KW-0378">Hydrolase</keyword>
<dbReference type="Gene3D" id="3.40.50.200">
    <property type="entry name" value="Peptidase S8/S53 domain"/>
    <property type="match status" value="1"/>
</dbReference>
<dbReference type="InterPro" id="IPR023828">
    <property type="entry name" value="Peptidase_S8_Ser-AS"/>
</dbReference>
<dbReference type="SUPFAM" id="SSF54897">
    <property type="entry name" value="Protease propeptides/inhibitors"/>
    <property type="match status" value="1"/>
</dbReference>
<feature type="active site" description="Charge relay system" evidence="10">
    <location>
        <position position="146"/>
    </location>
</feature>
<keyword evidence="4" id="KW-0964">Secreted</keyword>
<keyword evidence="9" id="KW-0106">Calcium</keyword>
<evidence type="ECO:0000256" key="3">
    <source>
        <dbReference type="ARBA" id="ARBA00011073"/>
    </source>
</evidence>
<comment type="subcellular location">
    <subcellularLocation>
        <location evidence="2">Secreted</location>
    </subcellularLocation>
</comment>
<dbReference type="PRINTS" id="PR00723">
    <property type="entry name" value="SUBTILISIN"/>
</dbReference>
<dbReference type="CDD" id="cd07477">
    <property type="entry name" value="Peptidases_S8_Subtilisin_subset"/>
    <property type="match status" value="1"/>
</dbReference>
<keyword evidence="5 10" id="KW-0645">Protease</keyword>
<feature type="chain" id="PRO_5046821046" evidence="12">
    <location>
        <begin position="28"/>
        <end position="383"/>
    </location>
</feature>
<evidence type="ECO:0000259" key="14">
    <source>
        <dbReference type="Pfam" id="PF05922"/>
    </source>
</evidence>
<evidence type="ECO:0000256" key="11">
    <source>
        <dbReference type="RuleBase" id="RU003355"/>
    </source>
</evidence>
<dbReference type="InterPro" id="IPR022398">
    <property type="entry name" value="Peptidase_S8_His-AS"/>
</dbReference>
<dbReference type="PANTHER" id="PTHR43806">
    <property type="entry name" value="PEPTIDASE S8"/>
    <property type="match status" value="1"/>
</dbReference>
<dbReference type="Gene3D" id="3.30.70.80">
    <property type="entry name" value="Peptidase S8 propeptide/proteinase inhibitor I9"/>
    <property type="match status" value="1"/>
</dbReference>
<dbReference type="EMBL" id="JAMQJY010000001">
    <property type="protein sequence ID" value="MCM2674927.1"/>
    <property type="molecule type" value="Genomic_DNA"/>
</dbReference>
<dbReference type="InterPro" id="IPR036852">
    <property type="entry name" value="Peptidase_S8/S53_dom_sf"/>
</dbReference>
<comment type="cofactor">
    <cofactor evidence="1">
        <name>Ca(2+)</name>
        <dbReference type="ChEBI" id="CHEBI:29108"/>
    </cofactor>
</comment>
<evidence type="ECO:0000256" key="9">
    <source>
        <dbReference type="ARBA" id="ARBA00022837"/>
    </source>
</evidence>
<comment type="similarity">
    <text evidence="3 10 11">Belongs to the peptidase S8 family.</text>
</comment>
<feature type="signal peptide" evidence="12">
    <location>
        <begin position="1"/>
        <end position="27"/>
    </location>
</feature>
<keyword evidence="6" id="KW-0479">Metal-binding</keyword>
<dbReference type="Pfam" id="PF00082">
    <property type="entry name" value="Peptidase_S8"/>
    <property type="match status" value="1"/>
</dbReference>
<feature type="active site" description="Charge relay system" evidence="10">
    <location>
        <position position="329"/>
    </location>
</feature>
<name>A0ABT0XGB3_9BACI</name>
<evidence type="ECO:0000313" key="16">
    <source>
        <dbReference type="Proteomes" id="UP001203665"/>
    </source>
</evidence>
<dbReference type="PANTHER" id="PTHR43806:SF11">
    <property type="entry name" value="CEREVISIN-RELATED"/>
    <property type="match status" value="1"/>
</dbReference>
<sequence length="383" mass="39764">MKRKIGKLVVGLVCVTALVSVTDSASAAEEKVKYLIGFEKEAELEAFTDEVEQVGVFSIEEDQQKEDSTDIDVDIIFDYDYIPVLSVELDPEDVDALSEEDGIAYIEEDFEVSIQQSVPWGITRVQAPAAINRGTNGSGVRVAVLDTGISTHSDLTIRGGASFVPGEPNTSDLNGHGTHVAGTIAALNNSIGVVGVAPNADLYAVKVLGANGRGSIGGIAQGLEWAAANNMHIANLSLGSDAPSSTLEQAVNYATSRGVLVIAASGNNGSGNVGYPARYANAMAVGATDQNNNRANFSQYGAGLDIVAPGVGIQSTYPGNRYASLNGTSMATPHVAGAAALVKQRYPSWSASQIRNHLKNTSTNLGSSTLYGSGLVNADAASR</sequence>
<evidence type="ECO:0000256" key="4">
    <source>
        <dbReference type="ARBA" id="ARBA00022525"/>
    </source>
</evidence>
<evidence type="ECO:0000256" key="7">
    <source>
        <dbReference type="ARBA" id="ARBA00022801"/>
    </source>
</evidence>
<organism evidence="15 16">
    <name type="scientific">Alkalicoccobacillus plakortidis</name>
    <dbReference type="NCBI Taxonomy" id="444060"/>
    <lineage>
        <taxon>Bacteria</taxon>
        <taxon>Bacillati</taxon>
        <taxon>Bacillota</taxon>
        <taxon>Bacilli</taxon>
        <taxon>Bacillales</taxon>
        <taxon>Bacillaceae</taxon>
        <taxon>Alkalicoccobacillus</taxon>
    </lineage>
</organism>
<dbReference type="PROSITE" id="PS00136">
    <property type="entry name" value="SUBTILASE_ASP"/>
    <property type="match status" value="1"/>
</dbReference>
<evidence type="ECO:0000259" key="13">
    <source>
        <dbReference type="Pfam" id="PF00082"/>
    </source>
</evidence>
<feature type="domain" description="Inhibitor I9" evidence="14">
    <location>
        <begin position="33"/>
        <end position="114"/>
    </location>
</feature>
<dbReference type="InterPro" id="IPR050131">
    <property type="entry name" value="Peptidase_S8_subtilisin-like"/>
</dbReference>
<dbReference type="PROSITE" id="PS51892">
    <property type="entry name" value="SUBTILASE"/>
    <property type="match status" value="1"/>
</dbReference>
<evidence type="ECO:0000256" key="1">
    <source>
        <dbReference type="ARBA" id="ARBA00001913"/>
    </source>
</evidence>
<evidence type="ECO:0000313" key="15">
    <source>
        <dbReference type="EMBL" id="MCM2674927.1"/>
    </source>
</evidence>
<dbReference type="InterPro" id="IPR000209">
    <property type="entry name" value="Peptidase_S8/S53_dom"/>
</dbReference>
<evidence type="ECO:0000256" key="10">
    <source>
        <dbReference type="PROSITE-ProRule" id="PRU01240"/>
    </source>
</evidence>
<dbReference type="PROSITE" id="PS00137">
    <property type="entry name" value="SUBTILASE_HIS"/>
    <property type="match status" value="1"/>
</dbReference>
<dbReference type="SUPFAM" id="SSF52743">
    <property type="entry name" value="Subtilisin-like"/>
    <property type="match status" value="1"/>
</dbReference>
<dbReference type="RefSeq" id="WP_251605067.1">
    <property type="nucleotide sequence ID" value="NZ_JAMQJY010000001.1"/>
</dbReference>
<gene>
    <name evidence="15" type="ORF">NDM98_05065</name>
</gene>
<dbReference type="Proteomes" id="UP001203665">
    <property type="component" value="Unassembled WGS sequence"/>
</dbReference>
<comment type="caution">
    <text evidence="15">The sequence shown here is derived from an EMBL/GenBank/DDBJ whole genome shotgun (WGS) entry which is preliminary data.</text>
</comment>
<accession>A0ABT0XGB3</accession>
<protein>
    <submittedName>
        <fullName evidence="15">S8 family peptidase</fullName>
    </submittedName>
</protein>
<dbReference type="InterPro" id="IPR023827">
    <property type="entry name" value="Peptidase_S8_Asp-AS"/>
</dbReference>
<keyword evidence="16" id="KW-1185">Reference proteome</keyword>
<feature type="domain" description="Peptidase S8/S53" evidence="13">
    <location>
        <begin position="137"/>
        <end position="374"/>
    </location>
</feature>
<dbReference type="InterPro" id="IPR015500">
    <property type="entry name" value="Peptidase_S8_subtilisin-rel"/>
</dbReference>
<dbReference type="InterPro" id="IPR037045">
    <property type="entry name" value="S8pro/Inhibitor_I9_sf"/>
</dbReference>
<evidence type="ECO:0000256" key="12">
    <source>
        <dbReference type="SAM" id="SignalP"/>
    </source>
</evidence>
<feature type="active site" description="Charge relay system" evidence="10">
    <location>
        <position position="176"/>
    </location>
</feature>
<dbReference type="Pfam" id="PF05922">
    <property type="entry name" value="Inhibitor_I9"/>
    <property type="match status" value="1"/>
</dbReference>
<proteinExistence type="inferred from homology"/>
<dbReference type="InterPro" id="IPR034202">
    <property type="entry name" value="Subtilisin_Carlsberg-like"/>
</dbReference>
<evidence type="ECO:0000256" key="8">
    <source>
        <dbReference type="ARBA" id="ARBA00022825"/>
    </source>
</evidence>
<evidence type="ECO:0000256" key="5">
    <source>
        <dbReference type="ARBA" id="ARBA00022670"/>
    </source>
</evidence>
<keyword evidence="12" id="KW-0732">Signal</keyword>
<reference evidence="15" key="1">
    <citation type="submission" date="2022-06" db="EMBL/GenBank/DDBJ databases">
        <title>Alkalicoccobacillus porphyridii sp. nov., isolated from a marine red alga, Porphyridium purpureum and reclassification of Shouchella plakortidis and Shouchella gibsonii as Alkalicoccobacillus plakortidis comb. nov. and Alkalicoccobacillus gibsonii comb. nov.</title>
        <authorList>
            <person name="Kim K.H."/>
            <person name="Lee J.K."/>
            <person name="Han D.M."/>
            <person name="Baek J.H."/>
            <person name="Jeon C.O."/>
        </authorList>
    </citation>
    <scope>NUCLEOTIDE SEQUENCE</scope>
    <source>
        <strain evidence="15">DSM 19153</strain>
    </source>
</reference>
<evidence type="ECO:0000256" key="2">
    <source>
        <dbReference type="ARBA" id="ARBA00004613"/>
    </source>
</evidence>
<dbReference type="PROSITE" id="PS00138">
    <property type="entry name" value="SUBTILASE_SER"/>
    <property type="match status" value="1"/>
</dbReference>
<dbReference type="InterPro" id="IPR010259">
    <property type="entry name" value="S8pro/Inhibitor_I9"/>
</dbReference>
<evidence type="ECO:0000256" key="6">
    <source>
        <dbReference type="ARBA" id="ARBA00022723"/>
    </source>
</evidence>